<dbReference type="EMBL" id="KQ434815">
    <property type="protein sequence ID" value="KZC06844.1"/>
    <property type="molecule type" value="Genomic_DNA"/>
</dbReference>
<proteinExistence type="predicted"/>
<evidence type="ECO:0000313" key="2">
    <source>
        <dbReference type="Proteomes" id="UP000076502"/>
    </source>
</evidence>
<dbReference type="STRING" id="178035.A0A154P668"/>
<organism evidence="1 2">
    <name type="scientific">Dufourea novaeangliae</name>
    <name type="common">Sweat bee</name>
    <dbReference type="NCBI Taxonomy" id="178035"/>
    <lineage>
        <taxon>Eukaryota</taxon>
        <taxon>Metazoa</taxon>
        <taxon>Ecdysozoa</taxon>
        <taxon>Arthropoda</taxon>
        <taxon>Hexapoda</taxon>
        <taxon>Insecta</taxon>
        <taxon>Pterygota</taxon>
        <taxon>Neoptera</taxon>
        <taxon>Endopterygota</taxon>
        <taxon>Hymenoptera</taxon>
        <taxon>Apocrita</taxon>
        <taxon>Aculeata</taxon>
        <taxon>Apoidea</taxon>
        <taxon>Anthophila</taxon>
        <taxon>Halictidae</taxon>
        <taxon>Rophitinae</taxon>
        <taxon>Dufourea</taxon>
    </lineage>
</organism>
<keyword evidence="2" id="KW-1185">Reference proteome</keyword>
<sequence length="82" mass="9610">MLFWELDVQRFHDNAQPHCTKLTREQLEKLGWSTVHHPPCSSNIAPSTSLTIIPPSERYIRDFFASQPRSFWENGIQNLSNR</sequence>
<name>A0A154P668_DUFNO</name>
<dbReference type="InterPro" id="IPR036397">
    <property type="entry name" value="RNaseH_sf"/>
</dbReference>
<dbReference type="Proteomes" id="UP000076502">
    <property type="component" value="Unassembled WGS sequence"/>
</dbReference>
<dbReference type="AlphaFoldDB" id="A0A154P668"/>
<accession>A0A154P668</accession>
<gene>
    <name evidence="1" type="ORF">WN55_07956</name>
</gene>
<evidence type="ECO:0000313" key="1">
    <source>
        <dbReference type="EMBL" id="KZC06844.1"/>
    </source>
</evidence>
<dbReference type="GO" id="GO:0003676">
    <property type="term" value="F:nucleic acid binding"/>
    <property type="evidence" value="ECO:0007669"/>
    <property type="project" value="InterPro"/>
</dbReference>
<protein>
    <recommendedName>
        <fullName evidence="3">Histone-lysine N-methyltransferase SETMAR</fullName>
    </recommendedName>
</protein>
<evidence type="ECO:0008006" key="3">
    <source>
        <dbReference type="Google" id="ProtNLM"/>
    </source>
</evidence>
<reference evidence="1 2" key="1">
    <citation type="submission" date="2015-07" db="EMBL/GenBank/DDBJ databases">
        <title>The genome of Dufourea novaeangliae.</title>
        <authorList>
            <person name="Pan H."/>
            <person name="Kapheim K."/>
        </authorList>
    </citation>
    <scope>NUCLEOTIDE SEQUENCE [LARGE SCALE GENOMIC DNA]</scope>
    <source>
        <strain evidence="1">0120121106</strain>
        <tissue evidence="1">Whole body</tissue>
    </source>
</reference>
<dbReference type="Gene3D" id="3.30.420.10">
    <property type="entry name" value="Ribonuclease H-like superfamily/Ribonuclease H"/>
    <property type="match status" value="1"/>
</dbReference>